<dbReference type="InterPro" id="IPR037185">
    <property type="entry name" value="EmrE-like"/>
</dbReference>
<keyword evidence="3" id="KW-0813">Transport</keyword>
<name>A0AAX2AIL8_9BACT</name>
<organism evidence="10 11">
    <name type="scientific">Malaciobacter mytili LMG 24559</name>
    <dbReference type="NCBI Taxonomy" id="1032238"/>
    <lineage>
        <taxon>Bacteria</taxon>
        <taxon>Pseudomonadati</taxon>
        <taxon>Campylobacterota</taxon>
        <taxon>Epsilonproteobacteria</taxon>
        <taxon>Campylobacterales</taxon>
        <taxon>Arcobacteraceae</taxon>
        <taxon>Malaciobacter</taxon>
    </lineage>
</organism>
<evidence type="ECO:0000256" key="1">
    <source>
        <dbReference type="ARBA" id="ARBA00004651"/>
    </source>
</evidence>
<evidence type="ECO:0000256" key="6">
    <source>
        <dbReference type="ARBA" id="ARBA00022989"/>
    </source>
</evidence>
<dbReference type="InterPro" id="IPR000620">
    <property type="entry name" value="EamA_dom"/>
</dbReference>
<dbReference type="InterPro" id="IPR050638">
    <property type="entry name" value="AA-Vitamin_Transporters"/>
</dbReference>
<evidence type="ECO:0000256" key="5">
    <source>
        <dbReference type="ARBA" id="ARBA00022692"/>
    </source>
</evidence>
<keyword evidence="5 8" id="KW-0812">Transmembrane</keyword>
<keyword evidence="4" id="KW-1003">Cell membrane</keyword>
<evidence type="ECO:0000313" key="10">
    <source>
        <dbReference type="EMBL" id="RXK15778.1"/>
    </source>
</evidence>
<sequence length="292" mass="33385">MKQEKIGLFYAISAFLFWGLCPIYYKQISMIPPFEILAHRVVFSVFVLIILLSISKQFITLKPILKSFAKMKYLIFASILISINWFTFIYAISIDKIVEASLGYFITPLVNVALGFLFFSERVNKLQGFSILLALFSVIYELLTLGSIPIIALVLAFSFGFYGMLRKRVQIASIPGLFIETIIMLPIALFYLFYLVDNNQSYFNTLDNYNLFILSLSGLVTVLPLLWFNSAATRMSLTTLGFLQYLGPTVAFIIAITLYNEELSINKLFTFILIWIALVLFSFGRLNKKEKN</sequence>
<feature type="transmembrane region" description="Helical" evidence="8">
    <location>
        <begin position="37"/>
        <end position="54"/>
    </location>
</feature>
<dbReference type="NCBIfam" id="TIGR00688">
    <property type="entry name" value="rarD"/>
    <property type="match status" value="1"/>
</dbReference>
<keyword evidence="11" id="KW-1185">Reference proteome</keyword>
<evidence type="ECO:0000313" key="11">
    <source>
        <dbReference type="Proteomes" id="UP000290092"/>
    </source>
</evidence>
<dbReference type="InterPro" id="IPR004626">
    <property type="entry name" value="RarD"/>
</dbReference>
<dbReference type="GO" id="GO:0005886">
    <property type="term" value="C:plasma membrane"/>
    <property type="evidence" value="ECO:0007669"/>
    <property type="project" value="UniProtKB-SubCell"/>
</dbReference>
<reference evidence="10 11" key="1">
    <citation type="submission" date="2017-09" db="EMBL/GenBank/DDBJ databases">
        <title>Genomics of the genus Arcobacter.</title>
        <authorList>
            <person name="Perez-Cataluna A."/>
            <person name="Figueras M.J."/>
            <person name="Salas-Masso N."/>
        </authorList>
    </citation>
    <scope>NUCLEOTIDE SEQUENCE [LARGE SCALE GENOMIC DNA]</scope>
    <source>
        <strain evidence="10 11">CECT 7386</strain>
    </source>
</reference>
<comment type="similarity">
    <text evidence="2">Belongs to the EamA transporter family.</text>
</comment>
<dbReference type="AlphaFoldDB" id="A0AAX2AIL8"/>
<comment type="caution">
    <text evidence="10">The sequence shown here is derived from an EMBL/GenBank/DDBJ whole genome shotgun (WGS) entry which is preliminary data.</text>
</comment>
<dbReference type="Pfam" id="PF00892">
    <property type="entry name" value="EamA"/>
    <property type="match status" value="2"/>
</dbReference>
<feature type="transmembrane region" description="Helical" evidence="8">
    <location>
        <begin position="7"/>
        <end position="25"/>
    </location>
</feature>
<dbReference type="EMBL" id="NXID01000021">
    <property type="protein sequence ID" value="RXK15778.1"/>
    <property type="molecule type" value="Genomic_DNA"/>
</dbReference>
<feature type="transmembrane region" description="Helical" evidence="8">
    <location>
        <begin position="100"/>
        <end position="119"/>
    </location>
</feature>
<feature type="transmembrane region" description="Helical" evidence="8">
    <location>
        <begin position="265"/>
        <end position="283"/>
    </location>
</feature>
<feature type="transmembrane region" description="Helical" evidence="8">
    <location>
        <begin position="208"/>
        <end position="228"/>
    </location>
</feature>
<dbReference type="SUPFAM" id="SSF103481">
    <property type="entry name" value="Multidrug resistance efflux transporter EmrE"/>
    <property type="match status" value="2"/>
</dbReference>
<feature type="transmembrane region" description="Helical" evidence="8">
    <location>
        <begin position="240"/>
        <end position="259"/>
    </location>
</feature>
<keyword evidence="7 8" id="KW-0472">Membrane</keyword>
<evidence type="ECO:0000256" key="4">
    <source>
        <dbReference type="ARBA" id="ARBA00022475"/>
    </source>
</evidence>
<evidence type="ECO:0000256" key="8">
    <source>
        <dbReference type="SAM" id="Phobius"/>
    </source>
</evidence>
<proteinExistence type="inferred from homology"/>
<dbReference type="KEGG" id="amyt:AMYT_2503"/>
<evidence type="ECO:0000256" key="3">
    <source>
        <dbReference type="ARBA" id="ARBA00022448"/>
    </source>
</evidence>
<dbReference type="Proteomes" id="UP000290092">
    <property type="component" value="Unassembled WGS sequence"/>
</dbReference>
<protein>
    <submittedName>
        <fullName evidence="10">Protein RarD</fullName>
    </submittedName>
</protein>
<feature type="transmembrane region" description="Helical" evidence="8">
    <location>
        <begin position="177"/>
        <end position="196"/>
    </location>
</feature>
<dbReference type="PANTHER" id="PTHR32322:SF18">
    <property type="entry name" value="S-ADENOSYLMETHIONINE_S-ADENOSYLHOMOCYSTEINE TRANSPORTER"/>
    <property type="match status" value="1"/>
</dbReference>
<gene>
    <name evidence="10" type="primary">rarD</name>
    <name evidence="10" type="ORF">CP985_06715</name>
</gene>
<dbReference type="PANTHER" id="PTHR32322">
    <property type="entry name" value="INNER MEMBRANE TRANSPORTER"/>
    <property type="match status" value="1"/>
</dbReference>
<comment type="subcellular location">
    <subcellularLocation>
        <location evidence="1">Cell membrane</location>
        <topology evidence="1">Multi-pass membrane protein</topology>
    </subcellularLocation>
</comment>
<keyword evidence="6 8" id="KW-1133">Transmembrane helix</keyword>
<accession>A0AAX2AIL8</accession>
<feature type="transmembrane region" description="Helical" evidence="8">
    <location>
        <begin position="74"/>
        <end position="94"/>
    </location>
</feature>
<feature type="transmembrane region" description="Helical" evidence="8">
    <location>
        <begin position="148"/>
        <end position="165"/>
    </location>
</feature>
<evidence type="ECO:0000259" key="9">
    <source>
        <dbReference type="Pfam" id="PF00892"/>
    </source>
</evidence>
<evidence type="ECO:0000256" key="2">
    <source>
        <dbReference type="ARBA" id="ARBA00007362"/>
    </source>
</evidence>
<feature type="domain" description="EamA" evidence="9">
    <location>
        <begin position="150"/>
        <end position="282"/>
    </location>
</feature>
<dbReference type="RefSeq" id="WP_114842853.1">
    <property type="nucleotide sequence ID" value="NZ_CP031219.1"/>
</dbReference>
<evidence type="ECO:0000256" key="7">
    <source>
        <dbReference type="ARBA" id="ARBA00023136"/>
    </source>
</evidence>
<feature type="domain" description="EamA" evidence="9">
    <location>
        <begin position="6"/>
        <end position="139"/>
    </location>
</feature>